<protein>
    <submittedName>
        <fullName evidence="2">Uncharacterized protein</fullName>
    </submittedName>
</protein>
<dbReference type="RefSeq" id="XP_001748195.1">
    <property type="nucleotide sequence ID" value="XM_001748143.1"/>
</dbReference>
<keyword evidence="3" id="KW-1185">Reference proteome</keyword>
<proteinExistence type="predicted"/>
<dbReference type="AlphaFoldDB" id="A9V6A3"/>
<feature type="region of interest" description="Disordered" evidence="1">
    <location>
        <begin position="183"/>
        <end position="254"/>
    </location>
</feature>
<dbReference type="KEGG" id="mbr:MONBRDRAFT_27777"/>
<organism evidence="2 3">
    <name type="scientific">Monosiga brevicollis</name>
    <name type="common">Choanoflagellate</name>
    <dbReference type="NCBI Taxonomy" id="81824"/>
    <lineage>
        <taxon>Eukaryota</taxon>
        <taxon>Choanoflagellata</taxon>
        <taxon>Craspedida</taxon>
        <taxon>Salpingoecidae</taxon>
        <taxon>Monosiga</taxon>
    </lineage>
</organism>
<dbReference type="Proteomes" id="UP000001357">
    <property type="component" value="Unassembled WGS sequence"/>
</dbReference>
<dbReference type="GeneID" id="5893502"/>
<dbReference type="EMBL" id="CH991562">
    <property type="protein sequence ID" value="EDQ86956.1"/>
    <property type="molecule type" value="Genomic_DNA"/>
</dbReference>
<evidence type="ECO:0000256" key="1">
    <source>
        <dbReference type="SAM" id="MobiDB-lite"/>
    </source>
</evidence>
<reference evidence="2 3" key="1">
    <citation type="journal article" date="2008" name="Nature">
        <title>The genome of the choanoflagellate Monosiga brevicollis and the origin of metazoans.</title>
        <authorList>
            <consortium name="JGI Sequencing"/>
            <person name="King N."/>
            <person name="Westbrook M.J."/>
            <person name="Young S.L."/>
            <person name="Kuo A."/>
            <person name="Abedin M."/>
            <person name="Chapman J."/>
            <person name="Fairclough S."/>
            <person name="Hellsten U."/>
            <person name="Isogai Y."/>
            <person name="Letunic I."/>
            <person name="Marr M."/>
            <person name="Pincus D."/>
            <person name="Putnam N."/>
            <person name="Rokas A."/>
            <person name="Wright K.J."/>
            <person name="Zuzow R."/>
            <person name="Dirks W."/>
            <person name="Good M."/>
            <person name="Goodstein D."/>
            <person name="Lemons D."/>
            <person name="Li W."/>
            <person name="Lyons J.B."/>
            <person name="Morris A."/>
            <person name="Nichols S."/>
            <person name="Richter D.J."/>
            <person name="Salamov A."/>
            <person name="Bork P."/>
            <person name="Lim W.A."/>
            <person name="Manning G."/>
            <person name="Miller W.T."/>
            <person name="McGinnis W."/>
            <person name="Shapiro H."/>
            <person name="Tjian R."/>
            <person name="Grigoriev I.V."/>
            <person name="Rokhsar D."/>
        </authorList>
    </citation>
    <scope>NUCLEOTIDE SEQUENCE [LARGE SCALE GENOMIC DNA]</scope>
    <source>
        <strain evidence="3">MX1 / ATCC 50154</strain>
    </source>
</reference>
<sequence length="664" mass="71443">MALAGEVGRFLREEAPVLGPMVIRDLTQYRDGAQLTALEQRHVPVFAFNVQRHACHIMARVYERPYNPAAAQAWTLRCSVAVVLTRQVPSQVFTDFATSTGQTTLAPYYASLPLVWLARVQKRLLALHKLPPGTAPAFDFWAEVSHTSALRVKPAQATLFVSSGKFFVPARLPPDMLFHKLKQGLQRGQAKRRAPAASATQRLETTTKDKPSKPNASQTATSTTAAPRTGKAGLRRTPGDSGASPAPTRQSSGAPCKVLSARLPLHWTLEPVRLLQHVSPTRRARIVAEWCACRPDAAPTLQRAASAGCTFMGDDGGAAQGSCWLCEHRAPTGNELQQHISCARHAATCWMTTPYEGAVAALQGVRQLAGSSRSARWQRAAQPMLEVLRELAAARCAAVGHAPAVAALTALLDDTVGWCRQHEWWTGLHATSQALEASLAVAADDLRVQAAHAAKGRDGDPNGGLVATWVPTSLGGAADAAAVTTTTMTTGTATPESMVGPALSEVSRVVTASCYADPSLLDTLNDVLGVHVSQPDRDATSVTGSELAAWMAHRVDVAKRRAQLLASLRPAGTLTTRVVEDVLAPLMRSIYATLQVYVHLPALDPQDSEWTQANALVELQLATFESMLSHLNVYDAWTRCDARALDVPHLRALRRQRQRPSESG</sequence>
<name>A9V6A3_MONBE</name>
<feature type="compositionally biased region" description="Low complexity" evidence="1">
    <location>
        <begin position="216"/>
        <end position="226"/>
    </location>
</feature>
<gene>
    <name evidence="2" type="ORF">MONBRDRAFT_27777</name>
</gene>
<dbReference type="InParanoid" id="A9V6A3"/>
<evidence type="ECO:0000313" key="2">
    <source>
        <dbReference type="EMBL" id="EDQ86956.1"/>
    </source>
</evidence>
<evidence type="ECO:0000313" key="3">
    <source>
        <dbReference type="Proteomes" id="UP000001357"/>
    </source>
</evidence>
<accession>A9V6A3</accession>